<name>A0A1D8TUX1_9CYAN</name>
<evidence type="ECO:0000313" key="2">
    <source>
        <dbReference type="Proteomes" id="UP000177870"/>
    </source>
</evidence>
<evidence type="ECO:0000313" key="1">
    <source>
        <dbReference type="EMBL" id="AOX01345.1"/>
    </source>
</evidence>
<proteinExistence type="predicted"/>
<dbReference type="KEGG" id="mpro:BJP34_19580"/>
<dbReference type="InterPro" id="IPR054637">
    <property type="entry name" value="Asr1405_Asl0597-like"/>
</dbReference>
<dbReference type="Proteomes" id="UP000177870">
    <property type="component" value="Chromosome"/>
</dbReference>
<dbReference type="OrthoDB" id="515027at2"/>
<gene>
    <name evidence="1" type="ORF">BJP34_19580</name>
</gene>
<organism evidence="1 2">
    <name type="scientific">Moorena producens PAL-8-15-08-1</name>
    <dbReference type="NCBI Taxonomy" id="1458985"/>
    <lineage>
        <taxon>Bacteria</taxon>
        <taxon>Bacillati</taxon>
        <taxon>Cyanobacteriota</taxon>
        <taxon>Cyanophyceae</taxon>
        <taxon>Coleofasciculales</taxon>
        <taxon>Coleofasciculaceae</taxon>
        <taxon>Moorena</taxon>
    </lineage>
</organism>
<dbReference type="NCBIfam" id="NF045598">
    <property type="entry name" value="asr1405_asl0597"/>
    <property type="match status" value="1"/>
</dbReference>
<accession>A0A1D8TUX1</accession>
<dbReference type="RefSeq" id="WP_070393787.1">
    <property type="nucleotide sequence ID" value="NZ_CP017599.1"/>
</dbReference>
<dbReference type="EMBL" id="CP017599">
    <property type="protein sequence ID" value="AOX01345.1"/>
    <property type="molecule type" value="Genomic_DNA"/>
</dbReference>
<dbReference type="STRING" id="1458985.BJP34_19580"/>
<dbReference type="AlphaFoldDB" id="A0A1D8TUX1"/>
<sequence length="89" mass="10689">MDPSISESEASQVIEINWADRWQVYRRLQELEIPCHCQTDQPLKAEIDNVTALIQIWSILRQLTLPRHHLISWLDDCWQLPSKRRKERL</sequence>
<reference evidence="2" key="1">
    <citation type="submission" date="2016-10" db="EMBL/GenBank/DDBJ databases">
        <title>Comparative genomics uncovers the prolific and rare metabolic potential of the cyanobacterial genus Moorea.</title>
        <authorList>
            <person name="Leao T."/>
            <person name="Castelao G."/>
            <person name="Korobeynikov A."/>
            <person name="Monroe E.A."/>
            <person name="Podell S."/>
            <person name="Glukhov E."/>
            <person name="Allen E."/>
            <person name="Gerwick W.H."/>
            <person name="Gerwick L."/>
        </authorList>
    </citation>
    <scope>NUCLEOTIDE SEQUENCE [LARGE SCALE GENOMIC DNA]</scope>
    <source>
        <strain evidence="2">PAL-8-15-08-1</strain>
    </source>
</reference>
<protein>
    <submittedName>
        <fullName evidence="1">Uncharacterized protein</fullName>
    </submittedName>
</protein>